<dbReference type="Proteomes" id="UP000234662">
    <property type="component" value="Unassembled WGS sequence"/>
</dbReference>
<dbReference type="GO" id="GO:0005975">
    <property type="term" value="P:carbohydrate metabolic process"/>
    <property type="evidence" value="ECO:0007669"/>
    <property type="project" value="InterPro"/>
</dbReference>
<dbReference type="PANTHER" id="PTHR10587">
    <property type="entry name" value="GLYCOSYL TRANSFERASE-RELATED"/>
    <property type="match status" value="1"/>
</dbReference>
<dbReference type="PROSITE" id="PS51677">
    <property type="entry name" value="NODB"/>
    <property type="match status" value="1"/>
</dbReference>
<name>A0A2I1RAF9_9ACTN</name>
<evidence type="ECO:0000313" key="3">
    <source>
        <dbReference type="Proteomes" id="UP000234662"/>
    </source>
</evidence>
<dbReference type="GO" id="GO:0016810">
    <property type="term" value="F:hydrolase activity, acting on carbon-nitrogen (but not peptide) bonds"/>
    <property type="evidence" value="ECO:0007669"/>
    <property type="project" value="InterPro"/>
</dbReference>
<evidence type="ECO:0000259" key="1">
    <source>
        <dbReference type="PROSITE" id="PS51677"/>
    </source>
</evidence>
<sequence length="274" mass="29560">MERRDFLAVLAAGTLGALTSGSLTGCATPVPAAEIEPVEEISPAAGPVSTARAPSSVLLPPAVGSRRPLPAGAITALPGPGRHLALTVDDGASSEVIGAYVKFAQDTGARFTFFVTGSFDGWTDHRADLRPLVESGQIQLGNHTWSHPALTEMSSRGVADELGRTKRFLRKQFGVDGTPFYRPPFGYHNPTVDAVAADLGYTVPTLWYGSLSDSGLITEKYLIRCARKYFRPQSIVIGHANHDPVTNVYPELVEIIRNRRLRMVTLDDFFVAAR</sequence>
<accession>A0A2I1RAF9</accession>
<dbReference type="InterPro" id="IPR002509">
    <property type="entry name" value="NODB_dom"/>
</dbReference>
<dbReference type="Gene3D" id="3.20.20.370">
    <property type="entry name" value="Glycoside hydrolase/deacetylase"/>
    <property type="match status" value="1"/>
</dbReference>
<protein>
    <submittedName>
        <fullName evidence="2">Polysaccharide deacetylase</fullName>
    </submittedName>
</protein>
<dbReference type="InterPro" id="IPR050248">
    <property type="entry name" value="Polysacc_deacetylase_ArnD"/>
</dbReference>
<organism evidence="2 3">
    <name type="scientific">Gordonia terrae</name>
    <dbReference type="NCBI Taxonomy" id="2055"/>
    <lineage>
        <taxon>Bacteria</taxon>
        <taxon>Bacillati</taxon>
        <taxon>Actinomycetota</taxon>
        <taxon>Actinomycetes</taxon>
        <taxon>Mycobacteriales</taxon>
        <taxon>Gordoniaceae</taxon>
        <taxon>Gordonia</taxon>
    </lineage>
</organism>
<dbReference type="SUPFAM" id="SSF88713">
    <property type="entry name" value="Glycoside hydrolase/deacetylase"/>
    <property type="match status" value="1"/>
</dbReference>
<gene>
    <name evidence="2" type="ORF">CYJ73_08290</name>
</gene>
<comment type="caution">
    <text evidence="2">The sequence shown here is derived from an EMBL/GenBank/DDBJ whole genome shotgun (WGS) entry which is preliminary data.</text>
</comment>
<dbReference type="EMBL" id="PKJC01000004">
    <property type="protein sequence ID" value="PKZ66131.1"/>
    <property type="molecule type" value="Genomic_DNA"/>
</dbReference>
<dbReference type="AlphaFoldDB" id="A0A2I1RAF9"/>
<dbReference type="CDD" id="cd10917">
    <property type="entry name" value="CE4_NodB_like_6s_7s"/>
    <property type="match status" value="1"/>
</dbReference>
<reference evidence="2 3" key="1">
    <citation type="submission" date="2017-12" db="EMBL/GenBank/DDBJ databases">
        <title>Phylogenetic diversity of female urinary microbiome.</title>
        <authorList>
            <person name="Thomas-White K."/>
            <person name="Wolfe A.J."/>
        </authorList>
    </citation>
    <scope>NUCLEOTIDE SEQUENCE [LARGE SCALE GENOMIC DNA]</scope>
    <source>
        <strain evidence="2 3">UMB0777</strain>
    </source>
</reference>
<evidence type="ECO:0000313" key="2">
    <source>
        <dbReference type="EMBL" id="PKZ66131.1"/>
    </source>
</evidence>
<dbReference type="PROSITE" id="PS51257">
    <property type="entry name" value="PROKAR_LIPOPROTEIN"/>
    <property type="match status" value="1"/>
</dbReference>
<dbReference type="InterPro" id="IPR011330">
    <property type="entry name" value="Glyco_hydro/deAcase_b/a-brl"/>
</dbReference>
<dbReference type="RefSeq" id="WP_101819773.1">
    <property type="nucleotide sequence ID" value="NZ_PKJC01000004.1"/>
</dbReference>
<proteinExistence type="predicted"/>
<feature type="domain" description="NodB homology" evidence="1">
    <location>
        <begin position="82"/>
        <end position="274"/>
    </location>
</feature>
<dbReference type="Pfam" id="PF01522">
    <property type="entry name" value="Polysacc_deac_1"/>
    <property type="match status" value="1"/>
</dbReference>